<protein>
    <submittedName>
        <fullName evidence="3">LLM class F420-dependent oxidoreductase</fullName>
    </submittedName>
</protein>
<evidence type="ECO:0000259" key="2">
    <source>
        <dbReference type="Pfam" id="PF00296"/>
    </source>
</evidence>
<dbReference type="NCBIfam" id="TIGR03841">
    <property type="entry name" value="F420_Rv3093c"/>
    <property type="match status" value="1"/>
</dbReference>
<dbReference type="InterPro" id="IPR036661">
    <property type="entry name" value="Luciferase-like_sf"/>
</dbReference>
<evidence type="ECO:0000313" key="3">
    <source>
        <dbReference type="EMBL" id="GHD07834.1"/>
    </source>
</evidence>
<dbReference type="Proteomes" id="UP000638353">
    <property type="component" value="Unassembled WGS sequence"/>
</dbReference>
<dbReference type="GO" id="GO:0016705">
    <property type="term" value="F:oxidoreductase activity, acting on paired donors, with incorporation or reduction of molecular oxygen"/>
    <property type="evidence" value="ECO:0007669"/>
    <property type="project" value="InterPro"/>
</dbReference>
<dbReference type="RefSeq" id="WP_229898311.1">
    <property type="nucleotide sequence ID" value="NZ_BMVC01000014.1"/>
</dbReference>
<comment type="caution">
    <text evidence="3">The sequence shown here is derived from an EMBL/GenBank/DDBJ whole genome shotgun (WGS) entry which is preliminary data.</text>
</comment>
<dbReference type="PANTHER" id="PTHR43244">
    <property type="match status" value="1"/>
</dbReference>
<accession>A0A919CCX4</accession>
<dbReference type="PANTHER" id="PTHR43244:SF1">
    <property type="entry name" value="5,10-METHYLENETETRAHYDROMETHANOPTERIN REDUCTASE"/>
    <property type="match status" value="1"/>
</dbReference>
<dbReference type="InterPro" id="IPR011251">
    <property type="entry name" value="Luciferase-like_dom"/>
</dbReference>
<gene>
    <name evidence="3" type="ORF">GCM10010334_60510</name>
</gene>
<reference evidence="3" key="2">
    <citation type="submission" date="2020-09" db="EMBL/GenBank/DDBJ databases">
        <authorList>
            <person name="Sun Q."/>
            <person name="Ohkuma M."/>
        </authorList>
    </citation>
    <scope>NUCLEOTIDE SEQUENCE</scope>
    <source>
        <strain evidence="3">JCM 4637</strain>
    </source>
</reference>
<dbReference type="EMBL" id="BMVC01000014">
    <property type="protein sequence ID" value="GHD07834.1"/>
    <property type="molecule type" value="Genomic_DNA"/>
</dbReference>
<dbReference type="Gene3D" id="3.20.20.30">
    <property type="entry name" value="Luciferase-like domain"/>
    <property type="match status" value="1"/>
</dbReference>
<name>A0A919CCX4_9ACTN</name>
<feature type="domain" description="Luciferase-like" evidence="2">
    <location>
        <begin position="18"/>
        <end position="303"/>
    </location>
</feature>
<proteinExistence type="predicted"/>
<dbReference type="InterPro" id="IPR050564">
    <property type="entry name" value="F420-G6PD/mer"/>
</dbReference>
<keyword evidence="1" id="KW-0560">Oxidoreductase</keyword>
<organism evidence="3 4">
    <name type="scientific">Streptomyces finlayi</name>
    <dbReference type="NCBI Taxonomy" id="67296"/>
    <lineage>
        <taxon>Bacteria</taxon>
        <taxon>Bacillati</taxon>
        <taxon>Actinomycetota</taxon>
        <taxon>Actinomycetes</taxon>
        <taxon>Kitasatosporales</taxon>
        <taxon>Streptomycetaceae</taxon>
        <taxon>Streptomyces</taxon>
    </lineage>
</organism>
<reference evidence="3" key="1">
    <citation type="journal article" date="2014" name="Int. J. Syst. Evol. Microbiol.">
        <title>Complete genome sequence of Corynebacterium casei LMG S-19264T (=DSM 44701T), isolated from a smear-ripened cheese.</title>
        <authorList>
            <consortium name="US DOE Joint Genome Institute (JGI-PGF)"/>
            <person name="Walter F."/>
            <person name="Albersmeier A."/>
            <person name="Kalinowski J."/>
            <person name="Ruckert C."/>
        </authorList>
    </citation>
    <scope>NUCLEOTIDE SEQUENCE</scope>
    <source>
        <strain evidence="3">JCM 4637</strain>
    </source>
</reference>
<sequence>MELSGNLELSVSPGYWQDRPPQEALTTAALADQLGYAGLWLGEMATYDVFSLATAVASRTTRIPLTLGPLAVGVRDPMTIARGVASVADLTGRHVSVAIGSSSPVVVRDWHGRDHRRTGTALRESAQALRPLLDGERTTTDGTLARTRGYRLRLPAPKSSLTVAAFGPQAVRTAAAHADRMVLNLLTPTSAADLVRQLRTAAAEFGRTPPSVAAWVTAAVDPSPEAVEQLRRGVVGYLAAPGYDAMFEAAGFGEVVAYARTRPHPKELLAAVPPEITSAVGLVGGTEAIRARLAEYAAAGVDEVALVPSSTEADPCGERTLTVLSPQ</sequence>
<dbReference type="InterPro" id="IPR022526">
    <property type="entry name" value="F420_Rv3093c"/>
</dbReference>
<dbReference type="SUPFAM" id="SSF51679">
    <property type="entry name" value="Bacterial luciferase-like"/>
    <property type="match status" value="1"/>
</dbReference>
<evidence type="ECO:0000256" key="1">
    <source>
        <dbReference type="ARBA" id="ARBA00023002"/>
    </source>
</evidence>
<dbReference type="AlphaFoldDB" id="A0A919CCX4"/>
<dbReference type="Pfam" id="PF00296">
    <property type="entry name" value="Bac_luciferase"/>
    <property type="match status" value="1"/>
</dbReference>
<evidence type="ECO:0000313" key="4">
    <source>
        <dbReference type="Proteomes" id="UP000638353"/>
    </source>
</evidence>